<dbReference type="Pfam" id="PF06964">
    <property type="entry name" value="Alpha-L-AF_C"/>
    <property type="match status" value="1"/>
</dbReference>
<sequence>MNHATVRIDTTTAPGSRPRIDRRIYGHFLESAFFGNIEGGVFDEGSELAVGGPGPLQGCRSDVIEACRELGLPVVRWPGGNFTSPYWWQDGTGPRDDRPRRLELAWGSEESNRFGTPEFLAWCEAVGAEPYLAHSARSVDDAVRWVEYTNYGGDTELTRRRAADGSAAPHDVTIWGLGNEVYGRWQMGHRPVEEYVRDAAEHARFMRAVDPRLRFVAVGQESREWTRQVVAGLGDVVDWVSLHLYGASRHLVDPSVQEYEAVVAQACFVERAIHDQAELVAHVQAAHGRTRPLAIAMDEWNIRHVEPDAWPEPAPGADGGVADRDAGGGPYPDDQLHRVNRYSPRTLADALFYAGVFHAMHRASVLDVPVTMANTVNLVNANGLLAVRPDGVVRSSTFHVWDLYQNHTGPVHVPVRVDGPAVTHPLREGDERRADGSFRVTPTVVGLLDVAVSTSEDGRRIFVAAINRSPTEAITARLDLGRPAPAVARCRQIGADVDDLFAVNSLGEPDRVTLSGPRDVTLEDGAFTFPPHSVTLLEWEA</sequence>
<comment type="caution">
    <text evidence="10">The sequence shown here is derived from an EMBL/GenBank/DDBJ whole genome shotgun (WGS) entry which is preliminary data.</text>
</comment>
<evidence type="ECO:0000313" key="11">
    <source>
        <dbReference type="Proteomes" id="UP000632535"/>
    </source>
</evidence>
<dbReference type="InterPro" id="IPR017853">
    <property type="entry name" value="GH"/>
</dbReference>
<dbReference type="Proteomes" id="UP000632535">
    <property type="component" value="Unassembled WGS sequence"/>
</dbReference>
<keyword evidence="5" id="KW-0378">Hydrolase</keyword>
<dbReference type="InterPro" id="IPR013780">
    <property type="entry name" value="Glyco_hydro_b"/>
</dbReference>
<evidence type="ECO:0000256" key="2">
    <source>
        <dbReference type="ARBA" id="ARBA00007186"/>
    </source>
</evidence>
<comment type="similarity">
    <text evidence="2">Belongs to the glycosyl hydrolase 51 family.</text>
</comment>
<keyword evidence="7" id="KW-0326">Glycosidase</keyword>
<dbReference type="RefSeq" id="WP_188523917.1">
    <property type="nucleotide sequence ID" value="NZ_BMDG01000007.1"/>
</dbReference>
<evidence type="ECO:0000259" key="9">
    <source>
        <dbReference type="SMART" id="SM00813"/>
    </source>
</evidence>
<gene>
    <name evidence="10" type="ORF">GCM10007368_23780</name>
</gene>
<evidence type="ECO:0000256" key="1">
    <source>
        <dbReference type="ARBA" id="ARBA00001462"/>
    </source>
</evidence>
<evidence type="ECO:0000256" key="6">
    <source>
        <dbReference type="ARBA" id="ARBA00023277"/>
    </source>
</evidence>
<feature type="domain" description="Alpha-L-arabinofuranosidase C-terminal" evidence="9">
    <location>
        <begin position="298"/>
        <end position="533"/>
    </location>
</feature>
<dbReference type="SMART" id="SM00813">
    <property type="entry name" value="Alpha-L-AF_C"/>
    <property type="match status" value="1"/>
</dbReference>
<dbReference type="Pfam" id="PF22848">
    <property type="entry name" value="ASD1_dom"/>
    <property type="match status" value="1"/>
</dbReference>
<comment type="catalytic activity">
    <reaction evidence="1">
        <text>Hydrolysis of terminal non-reducing alpha-L-arabinofuranoside residues in alpha-L-arabinosides.</text>
        <dbReference type="EC" id="3.2.1.55"/>
    </reaction>
</comment>
<dbReference type="InterPro" id="IPR010720">
    <property type="entry name" value="Alpha-L-AF_C"/>
</dbReference>
<dbReference type="PANTHER" id="PTHR43576:SF2">
    <property type="entry name" value="INTRACELLULAR EXO-ALPHA-L-ARABINOFURANOSIDASE 2"/>
    <property type="match status" value="1"/>
</dbReference>
<accession>A0ABQ2B8I9</accession>
<evidence type="ECO:0000256" key="7">
    <source>
        <dbReference type="ARBA" id="ARBA00023295"/>
    </source>
</evidence>
<evidence type="ECO:0000256" key="3">
    <source>
        <dbReference type="ARBA" id="ARBA00011165"/>
    </source>
</evidence>
<evidence type="ECO:0000256" key="8">
    <source>
        <dbReference type="SAM" id="MobiDB-lite"/>
    </source>
</evidence>
<dbReference type="InterPro" id="IPR055235">
    <property type="entry name" value="ASD1_cat"/>
</dbReference>
<keyword evidence="6" id="KW-0119">Carbohydrate metabolism</keyword>
<dbReference type="EC" id="3.2.1.55" evidence="4"/>
<dbReference type="SUPFAM" id="SSF51011">
    <property type="entry name" value="Glycosyl hydrolase domain"/>
    <property type="match status" value="1"/>
</dbReference>
<dbReference type="EMBL" id="BMDG01000007">
    <property type="protein sequence ID" value="GGI08960.1"/>
    <property type="molecule type" value="Genomic_DNA"/>
</dbReference>
<dbReference type="SUPFAM" id="SSF51445">
    <property type="entry name" value="(Trans)glycosidases"/>
    <property type="match status" value="1"/>
</dbReference>
<keyword evidence="11" id="KW-1185">Reference proteome</keyword>
<proteinExistence type="inferred from homology"/>
<evidence type="ECO:0000313" key="10">
    <source>
        <dbReference type="EMBL" id="GGI08960.1"/>
    </source>
</evidence>
<reference evidence="11" key="1">
    <citation type="journal article" date="2019" name="Int. J. Syst. Evol. Microbiol.">
        <title>The Global Catalogue of Microorganisms (GCM) 10K type strain sequencing project: providing services to taxonomists for standard genome sequencing and annotation.</title>
        <authorList>
            <consortium name="The Broad Institute Genomics Platform"/>
            <consortium name="The Broad Institute Genome Sequencing Center for Infectious Disease"/>
            <person name="Wu L."/>
            <person name="Ma J."/>
        </authorList>
    </citation>
    <scope>NUCLEOTIDE SEQUENCE [LARGE SCALE GENOMIC DNA]</scope>
    <source>
        <strain evidence="11">CCM 8653</strain>
    </source>
</reference>
<dbReference type="PANTHER" id="PTHR43576">
    <property type="entry name" value="ALPHA-L-ARABINOFURANOSIDASE C-RELATED"/>
    <property type="match status" value="1"/>
</dbReference>
<dbReference type="Gene3D" id="2.60.40.1180">
    <property type="entry name" value="Golgi alpha-mannosidase II"/>
    <property type="match status" value="1"/>
</dbReference>
<organism evidence="10 11">
    <name type="scientific">Isoptericola cucumis</name>
    <dbReference type="NCBI Taxonomy" id="1776856"/>
    <lineage>
        <taxon>Bacteria</taxon>
        <taxon>Bacillati</taxon>
        <taxon>Actinomycetota</taxon>
        <taxon>Actinomycetes</taxon>
        <taxon>Micrococcales</taxon>
        <taxon>Promicromonosporaceae</taxon>
        <taxon>Isoptericola</taxon>
    </lineage>
</organism>
<protein>
    <recommendedName>
        <fullName evidence="4">non-reducing end alpha-L-arabinofuranosidase</fullName>
        <ecNumber evidence="4">3.2.1.55</ecNumber>
    </recommendedName>
</protein>
<name>A0ABQ2B8I9_9MICO</name>
<feature type="region of interest" description="Disordered" evidence="8">
    <location>
        <begin position="307"/>
        <end position="336"/>
    </location>
</feature>
<dbReference type="Gene3D" id="3.20.20.80">
    <property type="entry name" value="Glycosidases"/>
    <property type="match status" value="1"/>
</dbReference>
<evidence type="ECO:0000256" key="5">
    <source>
        <dbReference type="ARBA" id="ARBA00022801"/>
    </source>
</evidence>
<comment type="subunit">
    <text evidence="3">Homohexamer; trimer of dimers.</text>
</comment>
<evidence type="ECO:0000256" key="4">
    <source>
        <dbReference type="ARBA" id="ARBA00012670"/>
    </source>
</evidence>